<keyword evidence="2" id="KW-1185">Reference proteome</keyword>
<organism evidence="1 2">
    <name type="scientific">Mesorhizobium kowhaii</name>
    <dbReference type="NCBI Taxonomy" id="1300272"/>
    <lineage>
        <taxon>Bacteria</taxon>
        <taxon>Pseudomonadati</taxon>
        <taxon>Pseudomonadota</taxon>
        <taxon>Alphaproteobacteria</taxon>
        <taxon>Hyphomicrobiales</taxon>
        <taxon>Phyllobacteriaceae</taxon>
        <taxon>Mesorhizobium</taxon>
    </lineage>
</organism>
<dbReference type="OrthoDB" id="1550932at2"/>
<name>A0A2W7BU01_9HYPH</name>
<accession>A0A2W7BU01</accession>
<protein>
    <recommendedName>
        <fullName evidence="3">TIGR04255 family protein</fullName>
    </recommendedName>
</protein>
<proteinExistence type="predicted"/>
<dbReference type="EMBL" id="MZXV01000075">
    <property type="protein sequence ID" value="PZV34335.1"/>
    <property type="molecule type" value="Genomic_DNA"/>
</dbReference>
<sequence length="254" mass="28618">MKRTKGGNLVNSYLRPPIVEAVVEFLTNSPISFDDLQAMSNKVAGDYKNQTIEKGIEVRIDTLGGAATIHSDQTPDRFRRTSDDQADIVIFADTSLIVARAAPYPGWDVLSERIRKNWRIWSKGQSGRGVVRLGARFINRIDIPINGEERIELSDYLNLLPQIPNISDKPMSTFLVQASMPTANPHWDCNIMSTIVAPSPLLNHMSILLDIDVFRMRDIPSKSADVLAILEEARPLKNTIFERCITDRARDLFR</sequence>
<dbReference type="Proteomes" id="UP000248616">
    <property type="component" value="Unassembled WGS sequence"/>
</dbReference>
<reference evidence="2" key="1">
    <citation type="submission" date="2017-03" db="EMBL/GenBank/DDBJ databases">
        <authorList>
            <person name="Safronova V.I."/>
            <person name="Sazanova A.L."/>
            <person name="Chirak E.R."/>
        </authorList>
    </citation>
    <scope>NUCLEOTIDE SEQUENCE [LARGE SCALE GENOMIC DNA]</scope>
    <source>
        <strain evidence="2">Ach-343</strain>
    </source>
</reference>
<dbReference type="AlphaFoldDB" id="A0A2W7BU01"/>
<dbReference type="InterPro" id="IPR026349">
    <property type="entry name" value="CHP04255"/>
</dbReference>
<evidence type="ECO:0008006" key="3">
    <source>
        <dbReference type="Google" id="ProtNLM"/>
    </source>
</evidence>
<dbReference type="NCBIfam" id="TIGR04255">
    <property type="entry name" value="sporadTIGR04255"/>
    <property type="match status" value="1"/>
</dbReference>
<comment type="caution">
    <text evidence="1">The sequence shown here is derived from an EMBL/GenBank/DDBJ whole genome shotgun (WGS) entry which is preliminary data.</text>
</comment>
<gene>
    <name evidence="1" type="ORF">B5V02_32840</name>
</gene>
<evidence type="ECO:0000313" key="2">
    <source>
        <dbReference type="Proteomes" id="UP000248616"/>
    </source>
</evidence>
<evidence type="ECO:0000313" key="1">
    <source>
        <dbReference type="EMBL" id="PZV34335.1"/>
    </source>
</evidence>